<feature type="domain" description="3-beta hydroxysteroid dehydrogenase/isomerase" evidence="1">
    <location>
        <begin position="4"/>
        <end position="210"/>
    </location>
</feature>
<dbReference type="SUPFAM" id="SSF51735">
    <property type="entry name" value="NAD(P)-binding Rossmann-fold domains"/>
    <property type="match status" value="1"/>
</dbReference>
<reference evidence="2 4" key="1">
    <citation type="journal article" date="2020" name="Stud. Mycol.">
        <title>101 Dothideomycetes genomes: a test case for predicting lifestyles and emergence of pathogens.</title>
        <authorList>
            <person name="Haridas S."/>
            <person name="Albert R."/>
            <person name="Binder M."/>
            <person name="Bloem J."/>
            <person name="Labutti K."/>
            <person name="Salamov A."/>
            <person name="Andreopoulos B."/>
            <person name="Baker S."/>
            <person name="Barry K."/>
            <person name="Bills G."/>
            <person name="Bluhm B."/>
            <person name="Cannon C."/>
            <person name="Castanera R."/>
            <person name="Culley D."/>
            <person name="Daum C."/>
            <person name="Ezra D."/>
            <person name="Gonzalez J."/>
            <person name="Henrissat B."/>
            <person name="Kuo A."/>
            <person name="Liang C."/>
            <person name="Lipzen A."/>
            <person name="Lutzoni F."/>
            <person name="Magnuson J."/>
            <person name="Mondo S."/>
            <person name="Nolan M."/>
            <person name="Ohm R."/>
            <person name="Pangilinan J."/>
            <person name="Park H.-J."/>
            <person name="Ramirez L."/>
            <person name="Alfaro M."/>
            <person name="Sun H."/>
            <person name="Tritt A."/>
            <person name="Yoshinaga Y."/>
            <person name="Zwiers L.-H."/>
            <person name="Turgeon B."/>
            <person name="Goodwin S."/>
            <person name="Spatafora J."/>
            <person name="Crous P."/>
            <person name="Grigoriev I."/>
        </authorList>
    </citation>
    <scope>NUCLEOTIDE SEQUENCE</scope>
    <source>
        <strain evidence="2 4">CBS 304.34</strain>
    </source>
</reference>
<organism evidence="2">
    <name type="scientific">Mytilinidion resinicola</name>
    <dbReference type="NCBI Taxonomy" id="574789"/>
    <lineage>
        <taxon>Eukaryota</taxon>
        <taxon>Fungi</taxon>
        <taxon>Dikarya</taxon>
        <taxon>Ascomycota</taxon>
        <taxon>Pezizomycotina</taxon>
        <taxon>Dothideomycetes</taxon>
        <taxon>Pleosporomycetidae</taxon>
        <taxon>Mytilinidiales</taxon>
        <taxon>Mytilinidiaceae</taxon>
        <taxon>Mytilinidion</taxon>
    </lineage>
</organism>
<evidence type="ECO:0000259" key="1">
    <source>
        <dbReference type="Pfam" id="PF01073"/>
    </source>
</evidence>
<dbReference type="Proteomes" id="UP000504636">
    <property type="component" value="Unplaced"/>
</dbReference>
<evidence type="ECO:0000313" key="3">
    <source>
        <dbReference type="Proteomes" id="UP000504636"/>
    </source>
</evidence>
<gene>
    <name evidence="2 4" type="ORF">BDZ99DRAFT_545872</name>
</gene>
<dbReference type="GO" id="GO:0016616">
    <property type="term" value="F:oxidoreductase activity, acting on the CH-OH group of donors, NAD or NADP as acceptor"/>
    <property type="evidence" value="ECO:0007669"/>
    <property type="project" value="InterPro"/>
</dbReference>
<dbReference type="GeneID" id="54467750"/>
<reference evidence="4" key="3">
    <citation type="submission" date="2025-04" db="UniProtKB">
        <authorList>
            <consortium name="RefSeq"/>
        </authorList>
    </citation>
    <scope>IDENTIFICATION</scope>
    <source>
        <strain evidence="4">CBS 304.34</strain>
    </source>
</reference>
<keyword evidence="3" id="KW-1185">Reference proteome</keyword>
<dbReference type="RefSeq" id="XP_033570948.1">
    <property type="nucleotide sequence ID" value="XM_033726857.1"/>
</dbReference>
<feature type="non-terminal residue" evidence="2">
    <location>
        <position position="1"/>
    </location>
</feature>
<accession>A0A6A6Y7M9</accession>
<evidence type="ECO:0000313" key="2">
    <source>
        <dbReference type="EMBL" id="KAF2803984.1"/>
    </source>
</evidence>
<sequence length="211" mass="23063">SPILVIGGTDFLGHHLVQDLLDNGVKHDQIHALDLKTDRNLVSGVTYHQADITSKSAIDPLLQKVRPTVVSHTASPNPFETNRAILDKVNIDGTRNLIEGAQEVGMVKAFIYTSSSSLVHDHYHPLINADETLPVLYYPQQSNYYSHTKAVAEDIVLAANRRVGSMLTVALRPTSMYGEGDEGQIPNLVRNARAGRAGHHIGPGNNKFDNT</sequence>
<evidence type="ECO:0000313" key="4">
    <source>
        <dbReference type="RefSeq" id="XP_033570948.1"/>
    </source>
</evidence>
<dbReference type="PANTHER" id="PTHR43000">
    <property type="entry name" value="DTDP-D-GLUCOSE 4,6-DEHYDRATASE-RELATED"/>
    <property type="match status" value="1"/>
</dbReference>
<name>A0A6A6Y7M9_9PEZI</name>
<dbReference type="GO" id="GO:0006694">
    <property type="term" value="P:steroid biosynthetic process"/>
    <property type="evidence" value="ECO:0007669"/>
    <property type="project" value="InterPro"/>
</dbReference>
<reference evidence="4" key="2">
    <citation type="submission" date="2020-04" db="EMBL/GenBank/DDBJ databases">
        <authorList>
            <consortium name="NCBI Genome Project"/>
        </authorList>
    </citation>
    <scope>NUCLEOTIDE SEQUENCE</scope>
    <source>
        <strain evidence="4">CBS 304.34</strain>
    </source>
</reference>
<dbReference type="EMBL" id="MU003715">
    <property type="protein sequence ID" value="KAF2803984.1"/>
    <property type="molecule type" value="Genomic_DNA"/>
</dbReference>
<dbReference type="AlphaFoldDB" id="A0A6A6Y7M9"/>
<dbReference type="InterPro" id="IPR036291">
    <property type="entry name" value="NAD(P)-bd_dom_sf"/>
</dbReference>
<dbReference type="Gene3D" id="3.40.50.720">
    <property type="entry name" value="NAD(P)-binding Rossmann-like Domain"/>
    <property type="match status" value="1"/>
</dbReference>
<dbReference type="InterPro" id="IPR002225">
    <property type="entry name" value="3Beta_OHSteriod_DH/Estase"/>
</dbReference>
<protein>
    <submittedName>
        <fullName evidence="2 4">NAD(P)-binding protein</fullName>
    </submittedName>
</protein>
<dbReference type="OrthoDB" id="10058185at2759"/>
<proteinExistence type="predicted"/>
<dbReference type="Pfam" id="PF01073">
    <property type="entry name" value="3Beta_HSD"/>
    <property type="match status" value="1"/>
</dbReference>